<keyword evidence="2" id="KW-0808">Transferase</keyword>
<keyword evidence="2" id="KW-0012">Acyltransferase</keyword>
<dbReference type="InterPro" id="IPR016181">
    <property type="entry name" value="Acyl_CoA_acyltransferase"/>
</dbReference>
<sequence length="176" mass="18841">MIALVPLAVADPQAVEALLDRAFGPERRTRTAYQVRGGTLPVPDLSFAALDADGTLLGTIQCWPVALACDDGAVVPLVMVGPVAVAPERQQGGIGRALMERMLDAVPDCPAEGCESLMLVGDPEYYGRFFDFTAERTAGWRLPGPFEPRRLLARGDRVPDCPGMLGPRLEPGRARA</sequence>
<dbReference type="Pfam" id="PF13527">
    <property type="entry name" value="Acetyltransf_9"/>
    <property type="match status" value="1"/>
</dbReference>
<dbReference type="InterPro" id="IPR000182">
    <property type="entry name" value="GNAT_dom"/>
</dbReference>
<dbReference type="EC" id="2.3.1.-" evidence="2"/>
<dbReference type="SUPFAM" id="SSF55729">
    <property type="entry name" value="Acyl-CoA N-acyltransferases (Nat)"/>
    <property type="match status" value="1"/>
</dbReference>
<dbReference type="CDD" id="cd04301">
    <property type="entry name" value="NAT_SF"/>
    <property type="match status" value="1"/>
</dbReference>
<dbReference type="Gene3D" id="3.40.630.30">
    <property type="match status" value="1"/>
</dbReference>
<keyword evidence="3" id="KW-1185">Reference proteome</keyword>
<evidence type="ECO:0000259" key="1">
    <source>
        <dbReference type="PROSITE" id="PS51186"/>
    </source>
</evidence>
<dbReference type="GO" id="GO:0016746">
    <property type="term" value="F:acyltransferase activity"/>
    <property type="evidence" value="ECO:0007669"/>
    <property type="project" value="UniProtKB-KW"/>
</dbReference>
<name>A0ABU3Y688_9SPHN</name>
<evidence type="ECO:0000313" key="3">
    <source>
        <dbReference type="Proteomes" id="UP001273531"/>
    </source>
</evidence>
<dbReference type="PROSITE" id="PS51186">
    <property type="entry name" value="GNAT"/>
    <property type="match status" value="1"/>
</dbReference>
<dbReference type="Proteomes" id="UP001273531">
    <property type="component" value="Unassembled WGS sequence"/>
</dbReference>
<reference evidence="2 3" key="1">
    <citation type="submission" date="2023-10" db="EMBL/GenBank/DDBJ databases">
        <title>Sphingomonas sp. HF-S4 16S ribosomal RNA gene Genome sequencing and assembly.</title>
        <authorList>
            <person name="Lee H."/>
        </authorList>
    </citation>
    <scope>NUCLEOTIDE SEQUENCE [LARGE SCALE GENOMIC DNA]</scope>
    <source>
        <strain evidence="2 3">HF-S4</strain>
    </source>
</reference>
<gene>
    <name evidence="2" type="ORF">RZN05_07975</name>
</gene>
<accession>A0ABU3Y688</accession>
<evidence type="ECO:0000313" key="2">
    <source>
        <dbReference type="EMBL" id="MDV3456916.1"/>
    </source>
</evidence>
<protein>
    <submittedName>
        <fullName evidence="2">N-acetyltransferase</fullName>
        <ecNumber evidence="2">2.3.1.-</ecNumber>
    </submittedName>
</protein>
<dbReference type="EMBL" id="JAWJEJ010000001">
    <property type="protein sequence ID" value="MDV3456916.1"/>
    <property type="molecule type" value="Genomic_DNA"/>
</dbReference>
<dbReference type="RefSeq" id="WP_317226083.1">
    <property type="nucleotide sequence ID" value="NZ_JAWJEJ010000001.1"/>
</dbReference>
<feature type="domain" description="N-acetyltransferase" evidence="1">
    <location>
        <begin position="2"/>
        <end position="153"/>
    </location>
</feature>
<comment type="caution">
    <text evidence="2">The sequence shown here is derived from an EMBL/GenBank/DDBJ whole genome shotgun (WGS) entry which is preliminary data.</text>
</comment>
<proteinExistence type="predicted"/>
<organism evidence="2 3">
    <name type="scientific">Sphingomonas agrestis</name>
    <dbReference type="NCBI Taxonomy" id="3080540"/>
    <lineage>
        <taxon>Bacteria</taxon>
        <taxon>Pseudomonadati</taxon>
        <taxon>Pseudomonadota</taxon>
        <taxon>Alphaproteobacteria</taxon>
        <taxon>Sphingomonadales</taxon>
        <taxon>Sphingomonadaceae</taxon>
        <taxon>Sphingomonas</taxon>
    </lineage>
</organism>